<comment type="caution">
    <text evidence="1">The sequence shown here is derived from an EMBL/GenBank/DDBJ whole genome shotgun (WGS) entry which is preliminary data.</text>
</comment>
<evidence type="ECO:0000313" key="2">
    <source>
        <dbReference type="Proteomes" id="UP001151752"/>
    </source>
</evidence>
<keyword evidence="2" id="KW-1185">Reference proteome</keyword>
<evidence type="ECO:0000313" key="1">
    <source>
        <dbReference type="EMBL" id="KAJ6695374.1"/>
    </source>
</evidence>
<dbReference type="Proteomes" id="UP001151752">
    <property type="component" value="Chromosome 3"/>
</dbReference>
<reference evidence="1" key="2">
    <citation type="journal article" date="2023" name="Int. J. Mol. Sci.">
        <title>De Novo Assembly and Annotation of 11 Diverse Shrub Willow (Salix) Genomes Reveals Novel Gene Organization in Sex-Linked Regions.</title>
        <authorList>
            <person name="Hyden B."/>
            <person name="Feng K."/>
            <person name="Yates T.B."/>
            <person name="Jawdy S."/>
            <person name="Cereghino C."/>
            <person name="Smart L.B."/>
            <person name="Muchero W."/>
        </authorList>
    </citation>
    <scope>NUCLEOTIDE SEQUENCE</scope>
    <source>
        <tissue evidence="1">Shoot tip</tissue>
    </source>
</reference>
<dbReference type="AlphaFoldDB" id="A0A9Q0SZ34"/>
<dbReference type="EMBL" id="JAPFFM010000017">
    <property type="protein sequence ID" value="KAJ6695374.1"/>
    <property type="molecule type" value="Genomic_DNA"/>
</dbReference>
<proteinExistence type="predicted"/>
<protein>
    <submittedName>
        <fullName evidence="1">p-LOOP CONTAINING NUCLEOSIDE TRIPHOSPHATE HYDROLASES SUPERFAMILY PROTEIN</fullName>
    </submittedName>
</protein>
<gene>
    <name evidence="1" type="ORF">OIU74_014494</name>
</gene>
<sequence length="116" mass="13200">MLQLWSRSIQCSAIDVECRSRVGIGLASGKAVSKWRGDAASASKGTSLETMEQELLEQVIDGRESGVTSDQLPYYLRSSKDFCRWRYSKYPSLDPARQTFKDSQVERFLGWQDRPD</sequence>
<name>A0A9Q0SZ34_9ROSI</name>
<organism evidence="1 2">
    <name type="scientific">Salix koriyanagi</name>
    <dbReference type="NCBI Taxonomy" id="2511006"/>
    <lineage>
        <taxon>Eukaryota</taxon>
        <taxon>Viridiplantae</taxon>
        <taxon>Streptophyta</taxon>
        <taxon>Embryophyta</taxon>
        <taxon>Tracheophyta</taxon>
        <taxon>Spermatophyta</taxon>
        <taxon>Magnoliopsida</taxon>
        <taxon>eudicotyledons</taxon>
        <taxon>Gunneridae</taxon>
        <taxon>Pentapetalae</taxon>
        <taxon>rosids</taxon>
        <taxon>fabids</taxon>
        <taxon>Malpighiales</taxon>
        <taxon>Salicaceae</taxon>
        <taxon>Saliceae</taxon>
        <taxon>Salix</taxon>
    </lineage>
</organism>
<reference evidence="1" key="1">
    <citation type="submission" date="2022-11" db="EMBL/GenBank/DDBJ databases">
        <authorList>
            <person name="Hyden B.L."/>
            <person name="Feng K."/>
            <person name="Yates T."/>
            <person name="Jawdy S."/>
            <person name="Smart L.B."/>
            <person name="Muchero W."/>
        </authorList>
    </citation>
    <scope>NUCLEOTIDE SEQUENCE</scope>
    <source>
        <tissue evidence="1">Shoot tip</tissue>
    </source>
</reference>
<keyword evidence="1" id="KW-0378">Hydrolase</keyword>
<accession>A0A9Q0SZ34</accession>
<dbReference type="GO" id="GO:0016787">
    <property type="term" value="F:hydrolase activity"/>
    <property type="evidence" value="ECO:0007669"/>
    <property type="project" value="UniProtKB-KW"/>
</dbReference>